<dbReference type="PANTHER" id="PTHR46797:SF23">
    <property type="entry name" value="HTH-TYPE TRANSCRIPTIONAL REGULATOR SUTR"/>
    <property type="match status" value="1"/>
</dbReference>
<dbReference type="Pfam" id="PF01381">
    <property type="entry name" value="HTH_3"/>
    <property type="match status" value="1"/>
</dbReference>
<dbReference type="SUPFAM" id="SSF51182">
    <property type="entry name" value="RmlC-like cupins"/>
    <property type="match status" value="1"/>
</dbReference>
<proteinExistence type="predicted"/>
<keyword evidence="3" id="KW-0804">Transcription</keyword>
<dbReference type="GO" id="GO:0005829">
    <property type="term" value="C:cytosol"/>
    <property type="evidence" value="ECO:0007669"/>
    <property type="project" value="TreeGrafter"/>
</dbReference>
<evidence type="ECO:0000259" key="4">
    <source>
        <dbReference type="PROSITE" id="PS50943"/>
    </source>
</evidence>
<dbReference type="PANTHER" id="PTHR46797">
    <property type="entry name" value="HTH-TYPE TRANSCRIPTIONAL REGULATOR"/>
    <property type="match status" value="1"/>
</dbReference>
<dbReference type="InterPro" id="IPR050807">
    <property type="entry name" value="TransReg_Diox_bact_type"/>
</dbReference>
<dbReference type="Proteomes" id="UP000249005">
    <property type="component" value="Chromosome 1"/>
</dbReference>
<dbReference type="InterPro" id="IPR014710">
    <property type="entry name" value="RmlC-like_jellyroll"/>
</dbReference>
<sequence>MSELTNFIGERLRSARQERGWSLDKMAEISQVSKAMLGQIERGESNPTVLTLWKIATGFQIPFSAFLPNQTAEDKDLTLASGQEVIEAKSIQPFDPVLGYEILLIALRPGGYHASCAHEEGVIEDVMPISDSVVIEANGVSHTVAPMASLRFNASREHSYANPSADVVHFYNVVHYPSRRK</sequence>
<feature type="domain" description="HTH cro/C1-type" evidence="4">
    <location>
        <begin position="12"/>
        <end position="66"/>
    </location>
</feature>
<dbReference type="InterPro" id="IPR011051">
    <property type="entry name" value="RmlC_Cupin_sf"/>
</dbReference>
<evidence type="ECO:0000256" key="3">
    <source>
        <dbReference type="ARBA" id="ARBA00023163"/>
    </source>
</evidence>
<dbReference type="CDD" id="cd00093">
    <property type="entry name" value="HTH_XRE"/>
    <property type="match status" value="1"/>
</dbReference>
<dbReference type="GO" id="GO:0003677">
    <property type="term" value="F:DNA binding"/>
    <property type="evidence" value="ECO:0007669"/>
    <property type="project" value="UniProtKB-KW"/>
</dbReference>
<dbReference type="EMBL" id="LS483470">
    <property type="protein sequence ID" value="SQI41708.1"/>
    <property type="molecule type" value="Genomic_DNA"/>
</dbReference>
<dbReference type="SMART" id="SM00530">
    <property type="entry name" value="HTH_XRE"/>
    <property type="match status" value="1"/>
</dbReference>
<keyword evidence="1" id="KW-0805">Transcription regulation</keyword>
<dbReference type="AlphaFoldDB" id="A0A2X4V0N8"/>
<organism evidence="5 6">
    <name type="scientific">Leminorella richardii</name>
    <dbReference type="NCBI Taxonomy" id="158841"/>
    <lineage>
        <taxon>Bacteria</taxon>
        <taxon>Pseudomonadati</taxon>
        <taxon>Pseudomonadota</taxon>
        <taxon>Gammaproteobacteria</taxon>
        <taxon>Enterobacterales</taxon>
        <taxon>Budviciaceae</taxon>
        <taxon>Leminorella</taxon>
    </lineage>
</organism>
<dbReference type="OrthoDB" id="9792093at2"/>
<evidence type="ECO:0000313" key="5">
    <source>
        <dbReference type="EMBL" id="SQI41708.1"/>
    </source>
</evidence>
<protein>
    <submittedName>
        <fullName evidence="5">HTH-type transcriptional regulator PuuR</fullName>
    </submittedName>
</protein>
<name>A0A2X4V0N8_9GAMM</name>
<evidence type="ECO:0000313" key="6">
    <source>
        <dbReference type="Proteomes" id="UP000249005"/>
    </source>
</evidence>
<dbReference type="PROSITE" id="PS50943">
    <property type="entry name" value="HTH_CROC1"/>
    <property type="match status" value="1"/>
</dbReference>
<gene>
    <name evidence="5" type="primary">puuR</name>
    <name evidence="5" type="ORF">NCTC12151_02286</name>
</gene>
<accession>A0A2X4V0N8</accession>
<dbReference type="KEGG" id="lri:NCTC12151_02286"/>
<evidence type="ECO:0000256" key="1">
    <source>
        <dbReference type="ARBA" id="ARBA00023015"/>
    </source>
</evidence>
<dbReference type="InterPro" id="IPR001387">
    <property type="entry name" value="Cro/C1-type_HTH"/>
</dbReference>
<evidence type="ECO:0000256" key="2">
    <source>
        <dbReference type="ARBA" id="ARBA00023125"/>
    </source>
</evidence>
<keyword evidence="2" id="KW-0238">DNA-binding</keyword>
<reference evidence="5 6" key="1">
    <citation type="submission" date="2018-06" db="EMBL/GenBank/DDBJ databases">
        <authorList>
            <consortium name="Pathogen Informatics"/>
            <person name="Doyle S."/>
        </authorList>
    </citation>
    <scope>NUCLEOTIDE SEQUENCE [LARGE SCALE GENOMIC DNA]</scope>
    <source>
        <strain evidence="5 6">NCTC12151</strain>
    </source>
</reference>
<dbReference type="GO" id="GO:0003700">
    <property type="term" value="F:DNA-binding transcription factor activity"/>
    <property type="evidence" value="ECO:0007669"/>
    <property type="project" value="TreeGrafter"/>
</dbReference>
<dbReference type="InterPro" id="IPR010982">
    <property type="entry name" value="Lambda_DNA-bd_dom_sf"/>
</dbReference>
<dbReference type="Gene3D" id="1.10.260.40">
    <property type="entry name" value="lambda repressor-like DNA-binding domains"/>
    <property type="match status" value="1"/>
</dbReference>
<dbReference type="SUPFAM" id="SSF47413">
    <property type="entry name" value="lambda repressor-like DNA-binding domains"/>
    <property type="match status" value="1"/>
</dbReference>
<keyword evidence="6" id="KW-1185">Reference proteome</keyword>
<dbReference type="Gene3D" id="2.60.120.10">
    <property type="entry name" value="Jelly Rolls"/>
    <property type="match status" value="1"/>
</dbReference>
<dbReference type="RefSeq" id="WP_111740753.1">
    <property type="nucleotide sequence ID" value="NZ_LR698987.1"/>
</dbReference>